<dbReference type="FunCoup" id="A0A316YZI5">
    <property type="interactions" value="11"/>
</dbReference>
<dbReference type="AlphaFoldDB" id="A0A316YZI5"/>
<dbReference type="Proteomes" id="UP000245768">
    <property type="component" value="Unassembled WGS sequence"/>
</dbReference>
<dbReference type="InterPro" id="IPR016040">
    <property type="entry name" value="NAD(P)-bd_dom"/>
</dbReference>
<dbReference type="SUPFAM" id="SSF51735">
    <property type="entry name" value="NAD(P)-binding Rossmann-fold domains"/>
    <property type="match status" value="1"/>
</dbReference>
<name>A0A316YZI5_9BASI</name>
<sequence>MAASSSLKIFLIGGHGKVALHFTRAALTAGHTVVSQIRQSAHVEDLPKPSAPGSGKVVPLVSSLEDLTPSQLIEYFNEHEPNVVVFSAGAGGKGGAERTFAVDRDGAVRVFDALEQWGTGKRQDFKRFLLVSAVDSRDTSQKVDWYRPEDYETSKKSHEAIGTYYEAKYQADKDLAKRSSFPWFVLRPSRLLDDAGTSKVTIARHQAIGTPVPREDVGKVLLALAELPKGEADGQMWNLTGGDNELHGEVQEAVKRNRTDWLG</sequence>
<evidence type="ECO:0000313" key="3">
    <source>
        <dbReference type="Proteomes" id="UP000245768"/>
    </source>
</evidence>
<dbReference type="InterPro" id="IPR036291">
    <property type="entry name" value="NAD(P)-bd_dom_sf"/>
</dbReference>
<evidence type="ECO:0000259" key="1">
    <source>
        <dbReference type="Pfam" id="PF13460"/>
    </source>
</evidence>
<gene>
    <name evidence="2" type="ORF">FA10DRAFT_236929</name>
</gene>
<reference evidence="2 3" key="1">
    <citation type="journal article" date="2018" name="Mol. Biol. Evol.">
        <title>Broad Genomic Sampling Reveals a Smut Pathogenic Ancestry of the Fungal Clade Ustilaginomycotina.</title>
        <authorList>
            <person name="Kijpornyongpan T."/>
            <person name="Mondo S.J."/>
            <person name="Barry K."/>
            <person name="Sandor L."/>
            <person name="Lee J."/>
            <person name="Lipzen A."/>
            <person name="Pangilinan J."/>
            <person name="LaButti K."/>
            <person name="Hainaut M."/>
            <person name="Henrissat B."/>
            <person name="Grigoriev I.V."/>
            <person name="Spatafora J.W."/>
            <person name="Aime M.C."/>
        </authorList>
    </citation>
    <scope>NUCLEOTIDE SEQUENCE [LARGE SCALE GENOMIC DNA]</scope>
    <source>
        <strain evidence="2 3">MCA 4198</strain>
    </source>
</reference>
<dbReference type="EMBL" id="KZ819634">
    <property type="protein sequence ID" value="PWN93453.1"/>
    <property type="molecule type" value="Genomic_DNA"/>
</dbReference>
<dbReference type="PANTHER" id="PTHR15020:SF50">
    <property type="entry name" value="UPF0659 PROTEIN YMR090W"/>
    <property type="match status" value="1"/>
</dbReference>
<dbReference type="Gene3D" id="3.40.50.720">
    <property type="entry name" value="NAD(P)-binding Rossmann-like Domain"/>
    <property type="match status" value="1"/>
</dbReference>
<dbReference type="Pfam" id="PF13460">
    <property type="entry name" value="NAD_binding_10"/>
    <property type="match status" value="1"/>
</dbReference>
<dbReference type="GeneID" id="37041008"/>
<evidence type="ECO:0000313" key="2">
    <source>
        <dbReference type="EMBL" id="PWN93453.1"/>
    </source>
</evidence>
<feature type="domain" description="NAD(P)-binding" evidence="1">
    <location>
        <begin position="13"/>
        <end position="226"/>
    </location>
</feature>
<protein>
    <submittedName>
        <fullName evidence="2">NAD(P)-binding protein</fullName>
    </submittedName>
</protein>
<dbReference type="PANTHER" id="PTHR15020">
    <property type="entry name" value="FLAVIN REDUCTASE-RELATED"/>
    <property type="match status" value="1"/>
</dbReference>
<dbReference type="STRING" id="215250.A0A316YZI5"/>
<proteinExistence type="predicted"/>
<organism evidence="2 3">
    <name type="scientific">Acaromyces ingoldii</name>
    <dbReference type="NCBI Taxonomy" id="215250"/>
    <lineage>
        <taxon>Eukaryota</taxon>
        <taxon>Fungi</taxon>
        <taxon>Dikarya</taxon>
        <taxon>Basidiomycota</taxon>
        <taxon>Ustilaginomycotina</taxon>
        <taxon>Exobasidiomycetes</taxon>
        <taxon>Exobasidiales</taxon>
        <taxon>Cryptobasidiaceae</taxon>
        <taxon>Acaromyces</taxon>
    </lineage>
</organism>
<dbReference type="OrthoDB" id="10254604at2759"/>
<dbReference type="RefSeq" id="XP_025380651.1">
    <property type="nucleotide sequence ID" value="XM_025519092.1"/>
</dbReference>
<accession>A0A316YZI5</accession>
<keyword evidence="3" id="KW-1185">Reference proteome</keyword>
<dbReference type="InParanoid" id="A0A316YZI5"/>